<sequence length="181" mass="20659">MNIPHDIYIDNLKIEDIKQVEYDQDKVLDLQESIHISCPFKLLGSKNSYKPSSYNPFDNILDSESESDSSDEEYYEDEKFEKQPLLFKSPNSLPLPVTTPNSKPNTKTKKTISSVSIVLLILITIMLFKISGNLLASNSIETSSTILTHGNPNAIHKLETPVTQYKHTARLDEYYTQYQIK</sequence>
<gene>
    <name evidence="3" type="ORF">BN7_690</name>
</gene>
<feature type="compositionally biased region" description="Low complexity" evidence="1">
    <location>
        <begin position="98"/>
        <end position="107"/>
    </location>
</feature>
<keyword evidence="2" id="KW-1133">Transmembrane helix</keyword>
<comment type="caution">
    <text evidence="3">The sequence shown here is derived from an EMBL/GenBank/DDBJ whole genome shotgun (WGS) entry which is preliminary data.</text>
</comment>
<evidence type="ECO:0000256" key="1">
    <source>
        <dbReference type="SAM" id="MobiDB-lite"/>
    </source>
</evidence>
<dbReference type="EMBL" id="CAIF01000012">
    <property type="protein sequence ID" value="CCH41153.1"/>
    <property type="molecule type" value="Genomic_DNA"/>
</dbReference>
<keyword evidence="2" id="KW-0812">Transmembrane</keyword>
<keyword evidence="2" id="KW-0472">Membrane</keyword>
<organism evidence="3 4">
    <name type="scientific">Wickerhamomyces ciferrii (strain ATCC 14091 / BCRC 22168 / CBS 111 / JCM 3599 / NBRC 0793 / NRRL Y-1031 F-60-10)</name>
    <name type="common">Yeast</name>
    <name type="synonym">Pichia ciferrii</name>
    <dbReference type="NCBI Taxonomy" id="1206466"/>
    <lineage>
        <taxon>Eukaryota</taxon>
        <taxon>Fungi</taxon>
        <taxon>Dikarya</taxon>
        <taxon>Ascomycota</taxon>
        <taxon>Saccharomycotina</taxon>
        <taxon>Saccharomycetes</taxon>
        <taxon>Phaffomycetales</taxon>
        <taxon>Wickerhamomycetaceae</taxon>
        <taxon>Wickerhamomyces</taxon>
    </lineage>
</organism>
<accession>K0KJ63</accession>
<dbReference type="AlphaFoldDB" id="K0KJ63"/>
<dbReference type="InParanoid" id="K0KJ63"/>
<dbReference type="HOGENOM" id="CLU_1490132_0_0_1"/>
<name>K0KJ63_WICCF</name>
<protein>
    <submittedName>
        <fullName evidence="3">Uncharacterized protein</fullName>
    </submittedName>
</protein>
<evidence type="ECO:0000313" key="4">
    <source>
        <dbReference type="Proteomes" id="UP000009328"/>
    </source>
</evidence>
<keyword evidence="4" id="KW-1185">Reference proteome</keyword>
<dbReference type="Proteomes" id="UP000009328">
    <property type="component" value="Unassembled WGS sequence"/>
</dbReference>
<proteinExistence type="predicted"/>
<feature type="transmembrane region" description="Helical" evidence="2">
    <location>
        <begin position="111"/>
        <end position="130"/>
    </location>
</feature>
<evidence type="ECO:0000256" key="2">
    <source>
        <dbReference type="SAM" id="Phobius"/>
    </source>
</evidence>
<reference evidence="3 4" key="1">
    <citation type="journal article" date="2012" name="Eukaryot. Cell">
        <title>Draft genome sequence of Wickerhamomyces ciferrii NRRL Y-1031 F-60-10.</title>
        <authorList>
            <person name="Schneider J."/>
            <person name="Andrea H."/>
            <person name="Blom J."/>
            <person name="Jaenicke S."/>
            <person name="Ruckert C."/>
            <person name="Schorsch C."/>
            <person name="Szczepanowski R."/>
            <person name="Farwick M."/>
            <person name="Goesmann A."/>
            <person name="Puhler A."/>
            <person name="Schaffer S."/>
            <person name="Tauch A."/>
            <person name="Kohler T."/>
            <person name="Brinkrolf K."/>
        </authorList>
    </citation>
    <scope>NUCLEOTIDE SEQUENCE [LARGE SCALE GENOMIC DNA]</scope>
    <source>
        <strain evidence="4">ATCC 14091 / BCRC 22168 / CBS 111 / JCM 3599 / NBRC 0793 / NRRL Y-1031 F-60-10</strain>
    </source>
</reference>
<feature type="region of interest" description="Disordered" evidence="1">
    <location>
        <begin position="87"/>
        <end position="107"/>
    </location>
</feature>
<evidence type="ECO:0000313" key="3">
    <source>
        <dbReference type="EMBL" id="CCH41153.1"/>
    </source>
</evidence>